<reference evidence="4 5" key="1">
    <citation type="journal article" date="2011" name="Genome Res.">
        <title>Phylogeny-wide analysis of social amoeba genomes highlights ancient origins for complex intercellular communication.</title>
        <authorList>
            <person name="Heidel A.J."/>
            <person name="Lawal H.M."/>
            <person name="Felder M."/>
            <person name="Schilde C."/>
            <person name="Helps N.R."/>
            <person name="Tunggal B."/>
            <person name="Rivero F."/>
            <person name="John U."/>
            <person name="Schleicher M."/>
            <person name="Eichinger L."/>
            <person name="Platzer M."/>
            <person name="Noegel A.A."/>
            <person name="Schaap P."/>
            <person name="Gloeckner G."/>
        </authorList>
    </citation>
    <scope>NUCLEOTIDE SEQUENCE [LARGE SCALE GENOMIC DNA]</scope>
    <source>
        <strain evidence="5">ATCC 26659 / Pp 5 / PN500</strain>
    </source>
</reference>
<evidence type="ECO:0000313" key="5">
    <source>
        <dbReference type="Proteomes" id="UP000001396"/>
    </source>
</evidence>
<dbReference type="GO" id="GO:0016491">
    <property type="term" value="F:oxidoreductase activity"/>
    <property type="evidence" value="ECO:0007669"/>
    <property type="project" value="UniProtKB-KW"/>
</dbReference>
<dbReference type="InterPro" id="IPR020904">
    <property type="entry name" value="Sc_DH/Rdtase_CS"/>
</dbReference>
<dbReference type="InterPro" id="IPR051911">
    <property type="entry name" value="SDR_oxidoreductase"/>
</dbReference>
<dbReference type="PANTHER" id="PTHR43976">
    <property type="entry name" value="SHORT CHAIN DEHYDROGENASE"/>
    <property type="match status" value="1"/>
</dbReference>
<dbReference type="FunCoup" id="D3BRE4">
    <property type="interactions" value="32"/>
</dbReference>
<evidence type="ECO:0000313" key="4">
    <source>
        <dbReference type="EMBL" id="EFA75976.1"/>
    </source>
</evidence>
<dbReference type="GeneID" id="31366023"/>
<dbReference type="PRINTS" id="PR00081">
    <property type="entry name" value="GDHRDH"/>
</dbReference>
<evidence type="ECO:0000256" key="1">
    <source>
        <dbReference type="ARBA" id="ARBA00006484"/>
    </source>
</evidence>
<evidence type="ECO:0000256" key="3">
    <source>
        <dbReference type="RuleBase" id="RU000363"/>
    </source>
</evidence>
<keyword evidence="2" id="KW-0560">Oxidoreductase</keyword>
<dbReference type="OMA" id="KGLHRDT"/>
<organism evidence="4 5">
    <name type="scientific">Heterostelium pallidum (strain ATCC 26659 / Pp 5 / PN500)</name>
    <name type="common">Cellular slime mold</name>
    <name type="synonym">Polysphondylium pallidum</name>
    <dbReference type="NCBI Taxonomy" id="670386"/>
    <lineage>
        <taxon>Eukaryota</taxon>
        <taxon>Amoebozoa</taxon>
        <taxon>Evosea</taxon>
        <taxon>Eumycetozoa</taxon>
        <taxon>Dictyostelia</taxon>
        <taxon>Acytosteliales</taxon>
        <taxon>Acytosteliaceae</taxon>
        <taxon>Heterostelium</taxon>
    </lineage>
</organism>
<dbReference type="SUPFAM" id="SSF51735">
    <property type="entry name" value="NAD(P)-binding Rossmann-fold domains"/>
    <property type="match status" value="1"/>
</dbReference>
<dbReference type="PROSITE" id="PS00061">
    <property type="entry name" value="ADH_SHORT"/>
    <property type="match status" value="1"/>
</dbReference>
<accession>D3BRE4</accession>
<dbReference type="AlphaFoldDB" id="D3BRE4"/>
<evidence type="ECO:0000256" key="2">
    <source>
        <dbReference type="ARBA" id="ARBA00023002"/>
    </source>
</evidence>
<dbReference type="STRING" id="670386.D3BRE4"/>
<dbReference type="CDD" id="cd05374">
    <property type="entry name" value="17beta-HSD-like_SDR_c"/>
    <property type="match status" value="1"/>
</dbReference>
<dbReference type="InterPro" id="IPR036291">
    <property type="entry name" value="NAD(P)-bd_dom_sf"/>
</dbReference>
<dbReference type="Gene3D" id="3.40.50.720">
    <property type="entry name" value="NAD(P)-binding Rossmann-like Domain"/>
    <property type="match status" value="1"/>
</dbReference>
<keyword evidence="5" id="KW-1185">Reference proteome</keyword>
<dbReference type="Proteomes" id="UP000001396">
    <property type="component" value="Unassembled WGS sequence"/>
</dbReference>
<comment type="similarity">
    <text evidence="1 3">Belongs to the short-chain dehydrogenases/reductases (SDR) family.</text>
</comment>
<protein>
    <submittedName>
        <fullName evidence="4">Uncharacterized protein</fullName>
    </submittedName>
</protein>
<dbReference type="Pfam" id="PF00106">
    <property type="entry name" value="adh_short"/>
    <property type="match status" value="1"/>
</dbReference>
<sequence length="290" mass="32631">MSLEIKTNDKVWYITGASKGIGLVFVKNLLNFGFKVVGTSRNKQKLIDAVGITTDNFLALQVEVDNEASVKESFVDTLSKFGRIDVVVNNAGYGISGALEENTDAEVRKNFDINVFGVYNVLRNVTPILRAQGYGHVFNISSLASFIGYQGHGTYCATKFAVDGLTEAYAKEVRSFGIRVSTINPGYFKSEFYDSDHYNQNSNRIDAYKPIHDLVDYHIKEISGKQRGDPSKLLEFIIRVYQTPEYESNHIFVGGGVYPSVNAQLNKYKQDLDQWEHFATNTDFDSYEEK</sequence>
<dbReference type="PANTHER" id="PTHR43976:SF16">
    <property type="entry name" value="SHORT-CHAIN DEHYDROGENASE_REDUCTASE FAMILY PROTEIN"/>
    <property type="match status" value="1"/>
</dbReference>
<dbReference type="InParanoid" id="D3BRE4"/>
<dbReference type="PRINTS" id="PR00080">
    <property type="entry name" value="SDRFAMILY"/>
</dbReference>
<dbReference type="InterPro" id="IPR002347">
    <property type="entry name" value="SDR_fam"/>
</dbReference>
<dbReference type="EMBL" id="ADBJ01000050">
    <property type="protein sequence ID" value="EFA75976.1"/>
    <property type="molecule type" value="Genomic_DNA"/>
</dbReference>
<gene>
    <name evidence="4" type="ORF">PPL_10554</name>
</gene>
<proteinExistence type="inferred from homology"/>
<name>D3BRE4_HETP5</name>
<dbReference type="RefSeq" id="XP_020428110.1">
    <property type="nucleotide sequence ID" value="XM_020581323.1"/>
</dbReference>
<comment type="caution">
    <text evidence="4">The sequence shown here is derived from an EMBL/GenBank/DDBJ whole genome shotgun (WGS) entry which is preliminary data.</text>
</comment>